<protein>
    <recommendedName>
        <fullName evidence="2">Tyrosine specific protein phosphatases domain-containing protein</fullName>
    </recommendedName>
</protein>
<dbReference type="InterPro" id="IPR000387">
    <property type="entry name" value="Tyr_Pase_dom"/>
</dbReference>
<reference evidence="4" key="1">
    <citation type="journal article" date="2023" name="Commun. Biol.">
        <title>Genome analysis of Parmales, the sister group of diatoms, reveals the evolutionary specialization of diatoms from phago-mixotrophs to photoautotrophs.</title>
        <authorList>
            <person name="Ban H."/>
            <person name="Sato S."/>
            <person name="Yoshikawa S."/>
            <person name="Yamada K."/>
            <person name="Nakamura Y."/>
            <person name="Ichinomiya M."/>
            <person name="Sato N."/>
            <person name="Blanc-Mathieu R."/>
            <person name="Endo H."/>
            <person name="Kuwata A."/>
            <person name="Ogata H."/>
        </authorList>
    </citation>
    <scope>NUCLEOTIDE SEQUENCE [LARGE SCALE GENOMIC DNA]</scope>
</reference>
<gene>
    <name evidence="3" type="ORF">TL16_g01074</name>
</gene>
<sequence>MPSLLPTLSVLLLTALPGLSSGTTLDPNKFHCVSYNAASQTGVFRSNMPVSVNSTNIATPSAYAYSEIKSYAGTQGKEECGTSAFTKPDVEPYVLELSLSNSLDDKNGLLASRAFWSQTENYASGRVAEWPIGLAGLVPPKDVPKFKWKSIVNNMWEVDQLPSRVDSIQEITKLGYAGLFPDSVVKNRPLIVLIHCNAGCDRTGEMIGAYRYTTTNLSPKEMYALDVQECGRAPNYYSTHALEWYCIWEFYNSGKGEKLEDCIGFAECEPFGDCEPIE</sequence>
<evidence type="ECO:0000313" key="3">
    <source>
        <dbReference type="EMBL" id="GMH51736.1"/>
    </source>
</evidence>
<dbReference type="SUPFAM" id="SSF52799">
    <property type="entry name" value="(Phosphotyrosine protein) phosphatases II"/>
    <property type="match status" value="1"/>
</dbReference>
<dbReference type="Gene3D" id="3.90.190.10">
    <property type="entry name" value="Protein tyrosine phosphatase superfamily"/>
    <property type="match status" value="1"/>
</dbReference>
<dbReference type="AlphaFoldDB" id="A0A9W6ZGB8"/>
<dbReference type="PANTHER" id="PTHR38745:SF2">
    <property type="entry name" value="TYROSINE SPECIFIC PROTEIN PHOSPHATASES DOMAIN-CONTAINING PROTEIN"/>
    <property type="match status" value="1"/>
</dbReference>
<accession>A0A9W6ZGB8</accession>
<dbReference type="InterPro" id="IPR016130">
    <property type="entry name" value="Tyr_Pase_AS"/>
</dbReference>
<keyword evidence="1" id="KW-0732">Signal</keyword>
<dbReference type="PANTHER" id="PTHR38745">
    <property type="entry name" value="PHOSPHATASE, PUTATIVE-RELATED"/>
    <property type="match status" value="1"/>
</dbReference>
<feature type="domain" description="Tyrosine specific protein phosphatases" evidence="2">
    <location>
        <begin position="162"/>
        <end position="223"/>
    </location>
</feature>
<evidence type="ECO:0000313" key="4">
    <source>
        <dbReference type="Proteomes" id="UP001162640"/>
    </source>
</evidence>
<name>A0A9W6ZGB8_9STRA</name>
<dbReference type="InterPro" id="IPR029021">
    <property type="entry name" value="Prot-tyrosine_phosphatase-like"/>
</dbReference>
<comment type="caution">
    <text evidence="3">The sequence shown here is derived from an EMBL/GenBank/DDBJ whole genome shotgun (WGS) entry which is preliminary data.</text>
</comment>
<dbReference type="Proteomes" id="UP001162640">
    <property type="component" value="Unassembled WGS sequence"/>
</dbReference>
<evidence type="ECO:0000259" key="2">
    <source>
        <dbReference type="PROSITE" id="PS50056"/>
    </source>
</evidence>
<proteinExistence type="predicted"/>
<dbReference type="PROSITE" id="PS00383">
    <property type="entry name" value="TYR_PHOSPHATASE_1"/>
    <property type="match status" value="1"/>
</dbReference>
<dbReference type="PROSITE" id="PS50056">
    <property type="entry name" value="TYR_PHOSPHATASE_2"/>
    <property type="match status" value="1"/>
</dbReference>
<feature type="chain" id="PRO_5040936873" description="Tyrosine specific protein phosphatases domain-containing protein" evidence="1">
    <location>
        <begin position="23"/>
        <end position="278"/>
    </location>
</feature>
<feature type="signal peptide" evidence="1">
    <location>
        <begin position="1"/>
        <end position="22"/>
    </location>
</feature>
<evidence type="ECO:0000256" key="1">
    <source>
        <dbReference type="SAM" id="SignalP"/>
    </source>
</evidence>
<dbReference type="EMBL" id="BLQM01000022">
    <property type="protein sequence ID" value="GMH51736.1"/>
    <property type="molecule type" value="Genomic_DNA"/>
</dbReference>
<organism evidence="3 4">
    <name type="scientific">Triparma laevis f. inornata</name>
    <dbReference type="NCBI Taxonomy" id="1714386"/>
    <lineage>
        <taxon>Eukaryota</taxon>
        <taxon>Sar</taxon>
        <taxon>Stramenopiles</taxon>
        <taxon>Ochrophyta</taxon>
        <taxon>Bolidophyceae</taxon>
        <taxon>Parmales</taxon>
        <taxon>Triparmaceae</taxon>
        <taxon>Triparma</taxon>
    </lineage>
</organism>